<dbReference type="GeneTree" id="ENSGT00940000162139"/>
<feature type="compositionally biased region" description="Basic and acidic residues" evidence="10">
    <location>
        <begin position="976"/>
        <end position="985"/>
    </location>
</feature>
<evidence type="ECO:0000256" key="6">
    <source>
        <dbReference type="ARBA" id="ARBA00023136"/>
    </source>
</evidence>
<feature type="disulfide bond" evidence="9">
    <location>
        <begin position="612"/>
        <end position="622"/>
    </location>
</feature>
<feature type="disulfide bond" evidence="9">
    <location>
        <begin position="476"/>
        <end position="537"/>
    </location>
</feature>
<dbReference type="PRINTS" id="PR00258">
    <property type="entry name" value="SPERACTRCPTR"/>
</dbReference>
<evidence type="ECO:0000256" key="8">
    <source>
        <dbReference type="ARBA" id="ARBA00023180"/>
    </source>
</evidence>
<dbReference type="Proteomes" id="UP000007648">
    <property type="component" value="Unassembled WGS sequence"/>
</dbReference>
<reference evidence="14" key="2">
    <citation type="submission" date="2025-08" db="UniProtKB">
        <authorList>
            <consortium name="Ensembl"/>
        </authorList>
    </citation>
    <scope>IDENTIFICATION</scope>
</reference>
<feature type="disulfide bond" evidence="9">
    <location>
        <begin position="271"/>
        <end position="332"/>
    </location>
</feature>
<dbReference type="FunFam" id="3.10.250.10:FF:000016">
    <property type="entry name" value="Scavenger receptor cysteine-rich protein type 12"/>
    <property type="match status" value="1"/>
</dbReference>
<evidence type="ECO:0000256" key="4">
    <source>
        <dbReference type="ARBA" id="ARBA00022737"/>
    </source>
</evidence>
<dbReference type="GO" id="GO:0016020">
    <property type="term" value="C:membrane"/>
    <property type="evidence" value="ECO:0007669"/>
    <property type="project" value="UniProtKB-SubCell"/>
</dbReference>
<dbReference type="SUPFAM" id="SSF56487">
    <property type="entry name" value="SRCR-like"/>
    <property type="match status" value="8"/>
</dbReference>
<feature type="domain" description="SRCR" evidence="13">
    <location>
        <begin position="777"/>
        <end position="877"/>
    </location>
</feature>
<gene>
    <name evidence="14" type="primary">SCART1</name>
</gene>
<dbReference type="InterPro" id="IPR001190">
    <property type="entry name" value="SRCR"/>
</dbReference>
<feature type="disulfide bond" evidence="9">
    <location>
        <begin position="258"/>
        <end position="322"/>
    </location>
</feature>
<evidence type="ECO:0000256" key="2">
    <source>
        <dbReference type="ARBA" id="ARBA00022692"/>
    </source>
</evidence>
<keyword evidence="5 11" id="KW-1133">Transmembrane helix</keyword>
<protein>
    <submittedName>
        <fullName evidence="14">Scavenger receptor family member expressed on T cells 1</fullName>
    </submittedName>
</protein>
<evidence type="ECO:0000256" key="12">
    <source>
        <dbReference type="SAM" id="SignalP"/>
    </source>
</evidence>
<keyword evidence="15" id="KW-1185">Reference proteome</keyword>
<dbReference type="Gene3D" id="3.10.250.10">
    <property type="entry name" value="SRCR-like domain"/>
    <property type="match status" value="8"/>
</dbReference>
<keyword evidence="8" id="KW-0325">Glycoprotein</keyword>
<evidence type="ECO:0000256" key="5">
    <source>
        <dbReference type="ARBA" id="ARBA00022989"/>
    </source>
</evidence>
<dbReference type="FunFam" id="3.10.250.10:FF:000002">
    <property type="entry name" value="Scavenger receptor cysteine-rich type 1 protein M130"/>
    <property type="match status" value="3"/>
</dbReference>
<dbReference type="FunFam" id="3.10.250.10:FF:000013">
    <property type="entry name" value="CD163 molecule like 1"/>
    <property type="match status" value="1"/>
</dbReference>
<evidence type="ECO:0000313" key="14">
    <source>
        <dbReference type="Ensembl" id="ENSSHAP00000013526.2"/>
    </source>
</evidence>
<dbReference type="OrthoDB" id="536948at2759"/>
<keyword evidence="7 9" id="KW-1015">Disulfide bond</keyword>
<feature type="compositionally biased region" description="Acidic residues" evidence="10">
    <location>
        <begin position="986"/>
        <end position="995"/>
    </location>
</feature>
<dbReference type="FunFam" id="3.10.250.10:FF:000031">
    <property type="entry name" value="RIKEN cDNA 5830411N06, isoform CRA_a"/>
    <property type="match status" value="1"/>
</dbReference>
<comment type="caution">
    <text evidence="9">Lacks conserved residue(s) required for the propagation of feature annotation.</text>
</comment>
<feature type="disulfide bond" evidence="9">
    <location>
        <begin position="98"/>
        <end position="108"/>
    </location>
</feature>
<feature type="disulfide bond" evidence="9">
    <location>
        <begin position="373"/>
        <end position="434"/>
    </location>
</feature>
<sequence>MKLVLYMVGLRSLLLALWIAPVGEAVMELKLAFRPNPCDGVVLVKHQGNWGFVCNEVWTLAEASVICRQLGCGNAIGAPKYVPLPGESLQPWLHGVSCKGNESTFWECDLGEWSQKNCSYEWVVVVLCSNGTFREIRLLKGNSPCAGLPEIRNEKGIDRLCGLHMEEATVFCQELRCGPAVQAPRKGLGDSQKYMTCKGTEPTIRNCRLNNKFRSGCSLQMDDEVICAEHTEVRLVGGEHPCAGRLEVRRGLTWGTVCDSDLDLQTAHVVCRELRCGAAASIPGGARFGPGSGPVWREVFQCVGNESLLFHCPRGSPQKELCLHSQDAGIRCSDYRLANGSNRCSGRVELQIQKGWAPLCATHWDLQDATVLCHQLNCGHAIAVPGGGYFGEGDGLILPDKFHCTGTEAHLWNCPASTLGASKCIPGNVAGAICSDSLRLRDGQSRCDGKVEIFLHGVWGPVWSHDWDINGAQVLCRQLQCGKVERVYTSHTSGPEVGPVVSSSMKCTGNETHLNQCNISTSALAPLGITQDVGVICSGSRRIRLVNGTGRCAGRVEIYHNGTWGTVCDDSWDLSDANVVCRQLDCGVALSATGSAHYGAGSGPIWLDELSCFGNESELWQCPSQGWGQHDCRHKEDAGVLCSDFTAMRLNSETRNCAGWLEVFYNGTWGRVCSNSLKELSLEIICRQLKCGKEGWLENKPVPYRGSEVNWLDKIECRGLYTNSLWQCPSASWHPHSCSRGDEAWITCEGWTKKTSESPGERLNCSVTQDCIGTNRLRVTGGENSCSGRVEVWHAGSWGTICDDSWDLEDAEVVCRQLGCGPAIAAPGEAAFGPGKGTIWLDEVKCKGTELSLWDCPAEPWGHSDCGHKEDAAVNCSGRKEKTVLLPGRGSLSPAQEGDNTLKIICFVLGTLLCFVLIFLGAQMWNKKVFCQVFKTNQNPLTEGIYEDLAIGEKYEEVKEKDISLSGEEYDDIEESEKHLTKKEDDGEEEEEEKEEEKVVNSSGLAPHLTDINEGLVEESDPSLPPGYDDAELDVLGMVLYQKNFK</sequence>
<evidence type="ECO:0000313" key="15">
    <source>
        <dbReference type="Proteomes" id="UP000007648"/>
    </source>
</evidence>
<dbReference type="SMART" id="SM00202">
    <property type="entry name" value="SR"/>
    <property type="match status" value="8"/>
</dbReference>
<feature type="domain" description="SRCR" evidence="13">
    <location>
        <begin position="648"/>
        <end position="749"/>
    </location>
</feature>
<name>G3WDM1_SARHA</name>
<feature type="disulfide bond" evidence="9">
    <location>
        <begin position="54"/>
        <end position="118"/>
    </location>
</feature>
<feature type="domain" description="SRCR" evidence="13">
    <location>
        <begin position="438"/>
        <end position="538"/>
    </location>
</feature>
<feature type="disulfide bond" evidence="9">
    <location>
        <begin position="802"/>
        <end position="866"/>
    </location>
</feature>
<feature type="disulfide bond" evidence="9">
    <location>
        <begin position="581"/>
        <end position="642"/>
    </location>
</feature>
<feature type="disulfide bond" evidence="9">
    <location>
        <begin position="846"/>
        <end position="856"/>
    </location>
</feature>
<comment type="subcellular location">
    <subcellularLocation>
        <location evidence="1">Membrane</location>
        <topology evidence="1">Single-pass membrane protein</topology>
    </subcellularLocation>
</comment>
<evidence type="ECO:0000256" key="11">
    <source>
        <dbReference type="SAM" id="Phobius"/>
    </source>
</evidence>
<dbReference type="GO" id="GO:0005737">
    <property type="term" value="C:cytoplasm"/>
    <property type="evidence" value="ECO:0007669"/>
    <property type="project" value="Ensembl"/>
</dbReference>
<feature type="region of interest" description="Disordered" evidence="10">
    <location>
        <begin position="962"/>
        <end position="1029"/>
    </location>
</feature>
<feature type="domain" description="SRCR" evidence="13">
    <location>
        <begin position="335"/>
        <end position="435"/>
    </location>
</feature>
<feature type="disulfide bond" evidence="9">
    <location>
        <begin position="568"/>
        <end position="632"/>
    </location>
</feature>
<feature type="disulfide bond" evidence="9">
    <location>
        <begin position="404"/>
        <end position="414"/>
    </location>
</feature>
<dbReference type="PANTHER" id="PTHR19331:SF458">
    <property type="entry name" value="SCAVENGER RECEPTOR CYSTEINE-RICH DOMAIN-CONTAINING PROTEIN SCART1"/>
    <property type="match status" value="1"/>
</dbReference>
<feature type="signal peptide" evidence="12">
    <location>
        <begin position="1"/>
        <end position="25"/>
    </location>
</feature>
<dbReference type="InParanoid" id="G3WDM1"/>
<evidence type="ECO:0000259" key="13">
    <source>
        <dbReference type="PROSITE" id="PS50287"/>
    </source>
</evidence>
<feature type="transmembrane region" description="Helical" evidence="11">
    <location>
        <begin position="902"/>
        <end position="922"/>
    </location>
</feature>
<evidence type="ECO:0000256" key="10">
    <source>
        <dbReference type="SAM" id="MobiDB-lite"/>
    </source>
</evidence>
<feature type="domain" description="SRCR" evidence="13">
    <location>
        <begin position="233"/>
        <end position="333"/>
    </location>
</feature>
<feature type="disulfide bond" evidence="9">
    <location>
        <begin position="507"/>
        <end position="517"/>
    </location>
</feature>
<dbReference type="AlphaFoldDB" id="G3WDM1"/>
<keyword evidence="6 11" id="KW-0472">Membrane</keyword>
<feature type="disulfide bond" evidence="9">
    <location>
        <begin position="67"/>
        <end position="128"/>
    </location>
</feature>
<evidence type="ECO:0000256" key="7">
    <source>
        <dbReference type="ARBA" id="ARBA00023157"/>
    </source>
</evidence>
<dbReference type="Ensembl" id="ENSSHAT00000013637.2">
    <property type="protein sequence ID" value="ENSSHAP00000013526.2"/>
    <property type="gene ID" value="ENSSHAG00000011562.2"/>
</dbReference>
<feature type="domain" description="SRCR" evidence="13">
    <location>
        <begin position="29"/>
        <end position="129"/>
    </location>
</feature>
<reference evidence="14" key="3">
    <citation type="submission" date="2025-09" db="UniProtKB">
        <authorList>
            <consortium name="Ensembl"/>
        </authorList>
    </citation>
    <scope>IDENTIFICATION</scope>
</reference>
<feature type="chain" id="PRO_5029847634" evidence="12">
    <location>
        <begin position="26"/>
        <end position="1046"/>
    </location>
</feature>
<dbReference type="FunFam" id="3.10.250.10:FF:000012">
    <property type="entry name" value="CD163 molecule like 1"/>
    <property type="match status" value="1"/>
</dbReference>
<keyword evidence="3 12" id="KW-0732">Signal</keyword>
<proteinExistence type="predicted"/>
<dbReference type="PROSITE" id="PS50287">
    <property type="entry name" value="SRCR_2"/>
    <property type="match status" value="8"/>
</dbReference>
<dbReference type="PANTHER" id="PTHR19331">
    <property type="entry name" value="SCAVENGER RECEPTOR DOMAIN-CONTAINING"/>
    <property type="match status" value="1"/>
</dbReference>
<evidence type="ECO:0000256" key="3">
    <source>
        <dbReference type="ARBA" id="ARBA00022729"/>
    </source>
</evidence>
<dbReference type="FunFam" id="3.10.250.10:FF:000038">
    <property type="entry name" value="Scavenger receptor family member expressed on T cells 1"/>
    <property type="match status" value="1"/>
</dbReference>
<organism evidence="14 15">
    <name type="scientific">Sarcophilus harrisii</name>
    <name type="common">Tasmanian devil</name>
    <name type="synonym">Sarcophilus laniarius</name>
    <dbReference type="NCBI Taxonomy" id="9305"/>
    <lineage>
        <taxon>Eukaryota</taxon>
        <taxon>Metazoa</taxon>
        <taxon>Chordata</taxon>
        <taxon>Craniata</taxon>
        <taxon>Vertebrata</taxon>
        <taxon>Euteleostomi</taxon>
        <taxon>Mammalia</taxon>
        <taxon>Metatheria</taxon>
        <taxon>Dasyuromorphia</taxon>
        <taxon>Dasyuridae</taxon>
        <taxon>Sarcophilus</taxon>
    </lineage>
</organism>
<feature type="disulfide bond" evidence="9">
    <location>
        <begin position="197"/>
        <end position="207"/>
    </location>
</feature>
<feature type="domain" description="SRCR" evidence="13">
    <location>
        <begin position="543"/>
        <end position="643"/>
    </location>
</feature>
<reference evidence="14 15" key="1">
    <citation type="journal article" date="2011" name="Proc. Natl. Acad. Sci. U.S.A.">
        <title>Genetic diversity and population structure of the endangered marsupial Sarcophilus harrisii (Tasmanian devil).</title>
        <authorList>
            <person name="Miller W."/>
            <person name="Hayes V.M."/>
            <person name="Ratan A."/>
            <person name="Petersen D.C."/>
            <person name="Wittekindt N.E."/>
            <person name="Miller J."/>
            <person name="Walenz B."/>
            <person name="Knight J."/>
            <person name="Qi J."/>
            <person name="Zhao F."/>
            <person name="Wang Q."/>
            <person name="Bedoya-Reina O.C."/>
            <person name="Katiyar N."/>
            <person name="Tomsho L.P."/>
            <person name="Kasson L.M."/>
            <person name="Hardie R.A."/>
            <person name="Woodbridge P."/>
            <person name="Tindall E.A."/>
            <person name="Bertelsen M.F."/>
            <person name="Dixon D."/>
            <person name="Pyecroft S."/>
            <person name="Helgen K.M."/>
            <person name="Lesk A.M."/>
            <person name="Pringle T.H."/>
            <person name="Patterson N."/>
            <person name="Zhang Y."/>
            <person name="Kreiss A."/>
            <person name="Woods G.M."/>
            <person name="Jones M.E."/>
            <person name="Schuster S.C."/>
        </authorList>
    </citation>
    <scope>NUCLEOTIDE SEQUENCE [LARGE SCALE GENOMIC DNA]</scope>
</reference>
<feature type="disulfide bond" evidence="9">
    <location>
        <begin position="815"/>
        <end position="876"/>
    </location>
</feature>
<feature type="disulfide bond" evidence="9">
    <location>
        <begin position="360"/>
        <end position="424"/>
    </location>
</feature>
<keyword evidence="2 11" id="KW-0812">Transmembrane</keyword>
<accession>G3WDM1</accession>
<dbReference type="GO" id="GO:0005903">
    <property type="term" value="C:brush border"/>
    <property type="evidence" value="ECO:0007669"/>
    <property type="project" value="Ensembl"/>
</dbReference>
<feature type="domain" description="SRCR" evidence="13">
    <location>
        <begin position="136"/>
        <end position="228"/>
    </location>
</feature>
<feature type="disulfide bond" evidence="9">
    <location>
        <begin position="302"/>
        <end position="312"/>
    </location>
</feature>
<keyword evidence="4" id="KW-0677">Repeat</keyword>
<evidence type="ECO:0000256" key="9">
    <source>
        <dbReference type="PROSITE-ProRule" id="PRU00196"/>
    </source>
</evidence>
<dbReference type="PROSITE" id="PS00420">
    <property type="entry name" value="SRCR_1"/>
    <property type="match status" value="1"/>
</dbReference>
<evidence type="ECO:0000256" key="1">
    <source>
        <dbReference type="ARBA" id="ARBA00004167"/>
    </source>
</evidence>
<dbReference type="InterPro" id="IPR036772">
    <property type="entry name" value="SRCR-like_dom_sf"/>
</dbReference>
<dbReference type="Pfam" id="PF00530">
    <property type="entry name" value="SRCR"/>
    <property type="match status" value="8"/>
</dbReference>